<feature type="compositionally biased region" description="Low complexity" evidence="2">
    <location>
        <begin position="212"/>
        <end position="227"/>
    </location>
</feature>
<evidence type="ECO:0000256" key="2">
    <source>
        <dbReference type="SAM" id="MobiDB-lite"/>
    </source>
</evidence>
<dbReference type="InterPro" id="IPR014729">
    <property type="entry name" value="Rossmann-like_a/b/a_fold"/>
</dbReference>
<name>A0ABQ2IA03_9MICO</name>
<dbReference type="Gene3D" id="3.40.50.620">
    <property type="entry name" value="HUPs"/>
    <property type="match status" value="2"/>
</dbReference>
<accession>A0ABQ2IA03</accession>
<dbReference type="PANTHER" id="PTHR46268:SF6">
    <property type="entry name" value="UNIVERSAL STRESS PROTEIN UP12"/>
    <property type="match status" value="1"/>
</dbReference>
<protein>
    <submittedName>
        <fullName evidence="4">Universal stress protein UspA</fullName>
    </submittedName>
</protein>
<dbReference type="InterPro" id="IPR006016">
    <property type="entry name" value="UspA"/>
</dbReference>
<comment type="caution">
    <text evidence="4">The sequence shown here is derived from an EMBL/GenBank/DDBJ whole genome shotgun (WGS) entry which is preliminary data.</text>
</comment>
<organism evidence="4 5">
    <name type="scientific">Terrabacter tumescens</name>
    <dbReference type="NCBI Taxonomy" id="60443"/>
    <lineage>
        <taxon>Bacteria</taxon>
        <taxon>Bacillati</taxon>
        <taxon>Actinomycetota</taxon>
        <taxon>Actinomycetes</taxon>
        <taxon>Micrococcales</taxon>
        <taxon>Intrasporangiaceae</taxon>
        <taxon>Terrabacter</taxon>
    </lineage>
</organism>
<dbReference type="Proteomes" id="UP000623461">
    <property type="component" value="Unassembled WGS sequence"/>
</dbReference>
<comment type="similarity">
    <text evidence="1">Belongs to the universal stress protein A family.</text>
</comment>
<evidence type="ECO:0000313" key="5">
    <source>
        <dbReference type="Proteomes" id="UP000623461"/>
    </source>
</evidence>
<evidence type="ECO:0000259" key="3">
    <source>
        <dbReference type="Pfam" id="PF00582"/>
    </source>
</evidence>
<dbReference type="Pfam" id="PF00582">
    <property type="entry name" value="Usp"/>
    <property type="match status" value="2"/>
</dbReference>
<gene>
    <name evidence="4" type="ORF">GCM10009721_31970</name>
</gene>
<feature type="region of interest" description="Disordered" evidence="2">
    <location>
        <begin position="210"/>
        <end position="230"/>
    </location>
</feature>
<feature type="domain" description="UspA" evidence="3">
    <location>
        <begin position="11"/>
        <end position="146"/>
    </location>
</feature>
<dbReference type="CDD" id="cd00293">
    <property type="entry name" value="USP-like"/>
    <property type="match status" value="1"/>
</dbReference>
<evidence type="ECO:0000256" key="1">
    <source>
        <dbReference type="ARBA" id="ARBA00008791"/>
    </source>
</evidence>
<reference evidence="5" key="1">
    <citation type="journal article" date="2019" name="Int. J. Syst. Evol. Microbiol.">
        <title>The Global Catalogue of Microorganisms (GCM) 10K type strain sequencing project: providing services to taxonomists for standard genome sequencing and annotation.</title>
        <authorList>
            <consortium name="The Broad Institute Genomics Platform"/>
            <consortium name="The Broad Institute Genome Sequencing Center for Infectious Disease"/>
            <person name="Wu L."/>
            <person name="Ma J."/>
        </authorList>
    </citation>
    <scope>NUCLEOTIDE SEQUENCE [LARGE SCALE GENOMIC DNA]</scope>
    <source>
        <strain evidence="5">JCM 1365</strain>
    </source>
</reference>
<dbReference type="InterPro" id="IPR006015">
    <property type="entry name" value="Universal_stress_UspA"/>
</dbReference>
<dbReference type="SUPFAM" id="SSF52402">
    <property type="entry name" value="Adenine nucleotide alpha hydrolases-like"/>
    <property type="match status" value="2"/>
</dbReference>
<dbReference type="PANTHER" id="PTHR46268">
    <property type="entry name" value="STRESS RESPONSE PROTEIN NHAX"/>
    <property type="match status" value="1"/>
</dbReference>
<keyword evidence="5" id="KW-1185">Reference proteome</keyword>
<evidence type="ECO:0000313" key="4">
    <source>
        <dbReference type="EMBL" id="GGN02374.1"/>
    </source>
</evidence>
<dbReference type="EMBL" id="BMNZ01000006">
    <property type="protein sequence ID" value="GGN02374.1"/>
    <property type="molecule type" value="Genomic_DNA"/>
</dbReference>
<dbReference type="PRINTS" id="PR01438">
    <property type="entry name" value="UNVRSLSTRESS"/>
</dbReference>
<feature type="domain" description="UspA" evidence="3">
    <location>
        <begin position="186"/>
        <end position="303"/>
    </location>
</feature>
<sequence length="303" mass="31010">MYPSRSADGLVVVGYDGSAASQRALVWAAAVSRDLGDELRIIHAVELDLLPGRRSHALRPLSPSLEMVAETMVGGPSTWPGKPLARSRVRAVHAFGGPAGELVDASMTADLVVLGTRGRGRARSALIGSVSSAVAARAYCPVVVLHDLAHPARGARRDVAVPGPGCEVVCAVTPAADIAHEGRVERLVSAAAGVAVGCAAPLRLVTVLPSTASGPSGRPGRPGRAGPRPVPYDTDGLVRCHSGLEVRSQTLLGDPVEALTRTSRDAGLLVIGAPHTGGVAAVLAGTPAYRIIHDATCPVMLVH</sequence>
<dbReference type="RefSeq" id="WP_081920552.1">
    <property type="nucleotide sequence ID" value="NZ_BMNZ01000006.1"/>
</dbReference>
<proteinExistence type="inferred from homology"/>